<name>A0A5J4N7X9_9TREM</name>
<gene>
    <name evidence="3" type="ORF">DEA37_0004639</name>
</gene>
<protein>
    <submittedName>
        <fullName evidence="3">Uncharacterized protein</fullName>
    </submittedName>
</protein>
<evidence type="ECO:0000313" key="4">
    <source>
        <dbReference type="Proteomes" id="UP000324629"/>
    </source>
</evidence>
<feature type="region of interest" description="Disordered" evidence="2">
    <location>
        <begin position="57"/>
        <end position="79"/>
    </location>
</feature>
<dbReference type="Gene3D" id="3.40.50.1460">
    <property type="match status" value="1"/>
</dbReference>
<dbReference type="AlphaFoldDB" id="A0A5J4N7X9"/>
<comment type="similarity">
    <text evidence="1">Belongs to the peptidase C13 family.</text>
</comment>
<organism evidence="3 4">
    <name type="scientific">Paragonimus westermani</name>
    <dbReference type="NCBI Taxonomy" id="34504"/>
    <lineage>
        <taxon>Eukaryota</taxon>
        <taxon>Metazoa</taxon>
        <taxon>Spiralia</taxon>
        <taxon>Lophotrochozoa</taxon>
        <taxon>Platyhelminthes</taxon>
        <taxon>Trematoda</taxon>
        <taxon>Digenea</taxon>
        <taxon>Plagiorchiida</taxon>
        <taxon>Troglotremata</taxon>
        <taxon>Troglotrematidae</taxon>
        <taxon>Paragonimus</taxon>
    </lineage>
</organism>
<evidence type="ECO:0000313" key="3">
    <source>
        <dbReference type="EMBL" id="KAA3671557.1"/>
    </source>
</evidence>
<dbReference type="GO" id="GO:0008233">
    <property type="term" value="F:peptidase activity"/>
    <property type="evidence" value="ECO:0007669"/>
    <property type="project" value="InterPro"/>
</dbReference>
<evidence type="ECO:0000256" key="1">
    <source>
        <dbReference type="ARBA" id="ARBA00009941"/>
    </source>
</evidence>
<feature type="compositionally biased region" description="Basic and acidic residues" evidence="2">
    <location>
        <begin position="68"/>
        <end position="79"/>
    </location>
</feature>
<accession>A0A5J4N7X9</accession>
<sequence>MPCSNCFQLYARQLNETITYMYQNKRYNQMVFYVEAPFSGFMFDDILSPKIRARYTQPESQQTIPECETGHEEESRDEIRRRGTCFCTSNQS</sequence>
<proteinExistence type="inferred from homology"/>
<dbReference type="InterPro" id="IPR001096">
    <property type="entry name" value="Peptidase_C13"/>
</dbReference>
<keyword evidence="4" id="KW-1185">Reference proteome</keyword>
<reference evidence="3 4" key="1">
    <citation type="journal article" date="2019" name="Gigascience">
        <title>Whole-genome sequence of the oriental lung fluke Paragonimus westermani.</title>
        <authorList>
            <person name="Oey H."/>
            <person name="Zakrzewski M."/>
            <person name="Narain K."/>
            <person name="Devi K.R."/>
            <person name="Agatsuma T."/>
            <person name="Nawaratna S."/>
            <person name="Gobert G.N."/>
            <person name="Jones M.K."/>
            <person name="Ragan M.A."/>
            <person name="McManus D.P."/>
            <person name="Krause L."/>
        </authorList>
    </citation>
    <scope>NUCLEOTIDE SEQUENCE [LARGE SCALE GENOMIC DNA]</scope>
    <source>
        <strain evidence="3 4">IND2009</strain>
    </source>
</reference>
<evidence type="ECO:0000256" key="2">
    <source>
        <dbReference type="SAM" id="MobiDB-lite"/>
    </source>
</evidence>
<dbReference type="GO" id="GO:0006508">
    <property type="term" value="P:proteolysis"/>
    <property type="evidence" value="ECO:0007669"/>
    <property type="project" value="InterPro"/>
</dbReference>
<dbReference type="EMBL" id="QNGE01006205">
    <property type="protein sequence ID" value="KAA3671557.1"/>
    <property type="molecule type" value="Genomic_DNA"/>
</dbReference>
<comment type="caution">
    <text evidence="3">The sequence shown here is derived from an EMBL/GenBank/DDBJ whole genome shotgun (WGS) entry which is preliminary data.</text>
</comment>
<dbReference type="Proteomes" id="UP000324629">
    <property type="component" value="Unassembled WGS sequence"/>
</dbReference>
<dbReference type="Pfam" id="PF01650">
    <property type="entry name" value="Peptidase_C13"/>
    <property type="match status" value="1"/>
</dbReference>